<dbReference type="EMBL" id="MN738869">
    <property type="protein sequence ID" value="QHT29142.1"/>
    <property type="molecule type" value="Genomic_DNA"/>
</dbReference>
<evidence type="ECO:0000259" key="3">
    <source>
        <dbReference type="Pfam" id="PF23983"/>
    </source>
</evidence>
<keyword evidence="2" id="KW-0472">Membrane</keyword>
<sequence length="198" mass="22027">MDQKQMIKIGVTIILGIVLLYLINMYYNKSVTSNENFSNGEMIEEETPNGDNQMYDNQMYDNQANDNQANDNYNVQPSENVGDNVTFNTLDSSKDLLGNNQPNDCFPKDKLNPSDLLPGDANSQWAQVNPSGQGELSDQNFLDAGYHVGVNTVGQSLRNANLQIRSEPPNPQLKVSPWLQSTIEPDTNRQPIEIGGCQ</sequence>
<feature type="compositionally biased region" description="Polar residues" evidence="1">
    <location>
        <begin position="75"/>
        <end position="91"/>
    </location>
</feature>
<feature type="compositionally biased region" description="Polar residues" evidence="1">
    <location>
        <begin position="178"/>
        <end position="190"/>
    </location>
</feature>
<feature type="compositionally biased region" description="Low complexity" evidence="1">
    <location>
        <begin position="55"/>
        <end position="74"/>
    </location>
</feature>
<reference evidence="4" key="1">
    <citation type="journal article" date="2020" name="Nature">
        <title>Giant virus diversity and host interactions through global metagenomics.</title>
        <authorList>
            <person name="Schulz F."/>
            <person name="Roux S."/>
            <person name="Paez-Espino D."/>
            <person name="Jungbluth S."/>
            <person name="Walsh D.A."/>
            <person name="Denef V.J."/>
            <person name="McMahon K.D."/>
            <person name="Konstantinidis K.T."/>
            <person name="Eloe-Fadrosh E.A."/>
            <person name="Kyrpides N.C."/>
            <person name="Woyke T."/>
        </authorList>
    </citation>
    <scope>NUCLEOTIDE SEQUENCE</scope>
    <source>
        <strain evidence="4">GVMAG-M-3300001351-8</strain>
    </source>
</reference>
<dbReference type="InterPro" id="IPR055730">
    <property type="entry name" value="P11_C"/>
</dbReference>
<feature type="region of interest" description="Disordered" evidence="1">
    <location>
        <begin position="165"/>
        <end position="198"/>
    </location>
</feature>
<evidence type="ECO:0000313" key="4">
    <source>
        <dbReference type="EMBL" id="QHT29142.1"/>
    </source>
</evidence>
<accession>A0A6C0EK94</accession>
<feature type="region of interest" description="Disordered" evidence="1">
    <location>
        <begin position="39"/>
        <end position="104"/>
    </location>
</feature>
<feature type="domain" description="Minor capsid protein P11 C-terminal conserved region" evidence="3">
    <location>
        <begin position="111"/>
        <end position="193"/>
    </location>
</feature>
<evidence type="ECO:0000256" key="1">
    <source>
        <dbReference type="SAM" id="MobiDB-lite"/>
    </source>
</evidence>
<organism evidence="4">
    <name type="scientific">viral metagenome</name>
    <dbReference type="NCBI Taxonomy" id="1070528"/>
    <lineage>
        <taxon>unclassified sequences</taxon>
        <taxon>metagenomes</taxon>
        <taxon>organismal metagenomes</taxon>
    </lineage>
</organism>
<keyword evidence="2" id="KW-1133">Transmembrane helix</keyword>
<evidence type="ECO:0000256" key="2">
    <source>
        <dbReference type="SAM" id="Phobius"/>
    </source>
</evidence>
<dbReference type="AlphaFoldDB" id="A0A6C0EK94"/>
<name>A0A6C0EK94_9ZZZZ</name>
<proteinExistence type="predicted"/>
<protein>
    <recommendedName>
        <fullName evidence="3">Minor capsid protein P11 C-terminal conserved region domain-containing protein</fullName>
    </recommendedName>
</protein>
<keyword evidence="2" id="KW-0812">Transmembrane</keyword>
<dbReference type="Pfam" id="PF23983">
    <property type="entry name" value="P11_C"/>
    <property type="match status" value="1"/>
</dbReference>
<feature type="transmembrane region" description="Helical" evidence="2">
    <location>
        <begin position="7"/>
        <end position="27"/>
    </location>
</feature>